<name>A0A158BGI1_9BURK</name>
<accession>A0A158BGI1</accession>
<evidence type="ECO:0000313" key="1">
    <source>
        <dbReference type="EMBL" id="SAK69040.1"/>
    </source>
</evidence>
<reference evidence="2" key="1">
    <citation type="submission" date="2016-01" db="EMBL/GenBank/DDBJ databases">
        <authorList>
            <person name="Peeters Charlotte."/>
        </authorList>
    </citation>
    <scope>NUCLEOTIDE SEQUENCE [LARGE SCALE GENOMIC DNA]</scope>
</reference>
<dbReference type="EMBL" id="FCOI02000014">
    <property type="protein sequence ID" value="SAK69040.1"/>
    <property type="molecule type" value="Genomic_DNA"/>
</dbReference>
<proteinExistence type="predicted"/>
<dbReference type="Proteomes" id="UP000054624">
    <property type="component" value="Unassembled WGS sequence"/>
</dbReference>
<organism evidence="1 2">
    <name type="scientific">Caballeronia temeraria</name>
    <dbReference type="NCBI Taxonomy" id="1777137"/>
    <lineage>
        <taxon>Bacteria</taxon>
        <taxon>Pseudomonadati</taxon>
        <taxon>Pseudomonadota</taxon>
        <taxon>Betaproteobacteria</taxon>
        <taxon>Burkholderiales</taxon>
        <taxon>Burkholderiaceae</taxon>
        <taxon>Caballeronia</taxon>
    </lineage>
</organism>
<keyword evidence="2" id="KW-1185">Reference proteome</keyword>
<sequence length="56" mass="5937">MLYLARRPTNGAAVLLFGYRRAVAGEPQGSPVMVTYPGRPTLPLCPSGFEWGGSGL</sequence>
<evidence type="ECO:0000313" key="2">
    <source>
        <dbReference type="Proteomes" id="UP000054624"/>
    </source>
</evidence>
<protein>
    <submittedName>
        <fullName evidence="1">Uncharacterized protein</fullName>
    </submittedName>
</protein>
<gene>
    <name evidence="1" type="ORF">AWB76_04143</name>
</gene>
<dbReference type="AlphaFoldDB" id="A0A158BGI1"/>